<dbReference type="Proteomes" id="UP001229955">
    <property type="component" value="Chromosome"/>
</dbReference>
<evidence type="ECO:0000313" key="2">
    <source>
        <dbReference type="EMBL" id="WKW15769.1"/>
    </source>
</evidence>
<protein>
    <recommendedName>
        <fullName evidence="4">RNA polymerase sigma-70 region 4 domain-containing protein</fullName>
    </recommendedName>
</protein>
<evidence type="ECO:0000313" key="3">
    <source>
        <dbReference type="Proteomes" id="UP001229955"/>
    </source>
</evidence>
<dbReference type="EMBL" id="CP130613">
    <property type="protein sequence ID" value="WKW15769.1"/>
    <property type="molecule type" value="Genomic_DNA"/>
</dbReference>
<dbReference type="RefSeq" id="WP_367885734.1">
    <property type="nucleotide sequence ID" value="NZ_CP130612.1"/>
</dbReference>
<sequence>MAELPLKSRTRFAISKHPVFRRPSELPYLTFGQLLGIPGMGAHSVLDLTCTIEAAMQKAADADAPNTRPDDSAAMSELLLDALSQPWAAMVSGSDRRFQNWLPAGSPPVAEQIDILTASPESRESDFSALAETLKALRPELERVTSLRLEVGLAEYVAVTAGVRDKRLAALLARLHLAGQPTQITLEEAGTRAGVTRERMRQIQVRFSDRQPKHQVFIPALDRALGWLSENAPIAATEAAQALAEHNISERPFHPASILAAARLLGHATGVSIESIRDIPTVVGSQSGPHVRFIVREAQRQLSGSGVSNVLEVAAAVRMNHEQDHDEVLVREVLQTYASFEFLHGDWFWDPSRPSDPLRLIARRVLSLVSEIDVERLREGIRRQFRFRESLARRMGRPLLVPPRAVLAAYLAAHPEFVLQPDSTVRSVRPLDYRSELGPIERTVVEVIRSSPSSVLDRSSVLQRTGALGVNANSASIALTYSSTIEHLGTDLWTVRGAIVDPVVVESVRRSKALRVRERRVLDYGWSNDGRLWVAARIPDSIEAFVFGVPSPVSRYLAGRDFDASDMDGNPSGRIRVYDYGAATGFVPFLRRAGADEGDLLLMRFDLGASTAILSVIGNDDLDTLSPEED</sequence>
<dbReference type="KEGG" id="pspc:Strain318_002171"/>
<keyword evidence="3" id="KW-1185">Reference proteome</keyword>
<evidence type="ECO:0000313" key="1">
    <source>
        <dbReference type="EMBL" id="WKW12862.1"/>
    </source>
</evidence>
<reference evidence="1" key="1">
    <citation type="submission" date="2023-07" db="EMBL/GenBank/DDBJ databases">
        <authorList>
            <person name="Haufschild T."/>
            <person name="Kallscheuer N."/>
            <person name="Hammer J."/>
            <person name="Kohn T."/>
            <person name="Kabuu M."/>
            <person name="Jogler M."/>
            <person name="Wohfarth N."/>
            <person name="Heuer A."/>
            <person name="Rohde M."/>
            <person name="van Teeseling M.C.F."/>
            <person name="Jogler C."/>
        </authorList>
    </citation>
    <scope>NUCLEOTIDE SEQUENCE</scope>
    <source>
        <strain evidence="1">Strain 138</strain>
        <strain evidence="2">Strain 318</strain>
    </source>
</reference>
<dbReference type="Gene3D" id="1.10.10.10">
    <property type="entry name" value="Winged helix-like DNA-binding domain superfamily/Winged helix DNA-binding domain"/>
    <property type="match status" value="1"/>
</dbReference>
<accession>A0AA49K1I5</accession>
<accession>A0AA49JVN0</accession>
<evidence type="ECO:0008006" key="4">
    <source>
        <dbReference type="Google" id="ProtNLM"/>
    </source>
</evidence>
<name>A0AA49JVN0_9BACT</name>
<dbReference type="InterPro" id="IPR036388">
    <property type="entry name" value="WH-like_DNA-bd_sf"/>
</dbReference>
<organism evidence="1">
    <name type="scientific">Pseudogemmatithrix spongiicola</name>
    <dbReference type="NCBI Taxonomy" id="3062599"/>
    <lineage>
        <taxon>Bacteria</taxon>
        <taxon>Pseudomonadati</taxon>
        <taxon>Gemmatimonadota</taxon>
        <taxon>Gemmatimonadia</taxon>
        <taxon>Gemmatimonadales</taxon>
        <taxon>Gemmatimonadaceae</taxon>
        <taxon>Pseudogemmatithrix</taxon>
    </lineage>
</organism>
<proteinExistence type="predicted"/>
<dbReference type="AlphaFoldDB" id="A0AA49JVN0"/>
<dbReference type="EMBL" id="CP130612">
    <property type="protein sequence ID" value="WKW12862.1"/>
    <property type="molecule type" value="Genomic_DNA"/>
</dbReference>
<gene>
    <name evidence="1" type="ORF">Strain138_002172</name>
    <name evidence="2" type="ORF">Strain318_002171</name>
</gene>